<dbReference type="AlphaFoldDB" id="A0A0B1T1K5"/>
<evidence type="ECO:0000313" key="2">
    <source>
        <dbReference type="EMBL" id="KHJ89290.1"/>
    </source>
</evidence>
<dbReference type="Proteomes" id="UP000053660">
    <property type="component" value="Unassembled WGS sequence"/>
</dbReference>
<feature type="non-terminal residue" evidence="2">
    <location>
        <position position="76"/>
    </location>
</feature>
<feature type="chain" id="PRO_5002081850" description="Ig-like domain-containing protein" evidence="1">
    <location>
        <begin position="20"/>
        <end position="76"/>
    </location>
</feature>
<feature type="signal peptide" evidence="1">
    <location>
        <begin position="1"/>
        <end position="19"/>
    </location>
</feature>
<gene>
    <name evidence="2" type="ORF">OESDEN_10888</name>
</gene>
<sequence length="76" mass="8240">MMSRLISIFSAVLLANVYASEHVLRLQGSSVAPDPPASAVLISIPVNSSVVLKCEKSPELPKAEWLHNGNDLNHEF</sequence>
<protein>
    <recommendedName>
        <fullName evidence="4">Ig-like domain-containing protein</fullName>
    </recommendedName>
</protein>
<evidence type="ECO:0000313" key="3">
    <source>
        <dbReference type="Proteomes" id="UP000053660"/>
    </source>
</evidence>
<proteinExistence type="predicted"/>
<keyword evidence="3" id="KW-1185">Reference proteome</keyword>
<dbReference type="EMBL" id="KN554434">
    <property type="protein sequence ID" value="KHJ89290.1"/>
    <property type="molecule type" value="Genomic_DNA"/>
</dbReference>
<evidence type="ECO:0000256" key="1">
    <source>
        <dbReference type="SAM" id="SignalP"/>
    </source>
</evidence>
<organism evidence="2 3">
    <name type="scientific">Oesophagostomum dentatum</name>
    <name type="common">Nodular worm</name>
    <dbReference type="NCBI Taxonomy" id="61180"/>
    <lineage>
        <taxon>Eukaryota</taxon>
        <taxon>Metazoa</taxon>
        <taxon>Ecdysozoa</taxon>
        <taxon>Nematoda</taxon>
        <taxon>Chromadorea</taxon>
        <taxon>Rhabditida</taxon>
        <taxon>Rhabditina</taxon>
        <taxon>Rhabditomorpha</taxon>
        <taxon>Strongyloidea</taxon>
        <taxon>Strongylidae</taxon>
        <taxon>Oesophagostomum</taxon>
    </lineage>
</organism>
<name>A0A0B1T1K5_OESDE</name>
<reference evidence="2 3" key="1">
    <citation type="submission" date="2014-03" db="EMBL/GenBank/DDBJ databases">
        <title>Draft genome of the hookworm Oesophagostomum dentatum.</title>
        <authorList>
            <person name="Mitreva M."/>
        </authorList>
    </citation>
    <scope>NUCLEOTIDE SEQUENCE [LARGE SCALE GENOMIC DNA]</scope>
    <source>
        <strain evidence="2 3">OD-Hann</strain>
    </source>
</reference>
<dbReference type="OrthoDB" id="5860263at2759"/>
<evidence type="ECO:0008006" key="4">
    <source>
        <dbReference type="Google" id="ProtNLM"/>
    </source>
</evidence>
<accession>A0A0B1T1K5</accession>
<keyword evidence="1" id="KW-0732">Signal</keyword>